<proteinExistence type="inferred from homology"/>
<dbReference type="InterPro" id="IPR013094">
    <property type="entry name" value="AB_hydrolase_3"/>
</dbReference>
<feature type="domain" description="Alpha/beta hydrolase fold-3" evidence="3">
    <location>
        <begin position="87"/>
        <end position="287"/>
    </location>
</feature>
<dbReference type="SUPFAM" id="SSF53474">
    <property type="entry name" value="alpha/beta-Hydrolases"/>
    <property type="match status" value="1"/>
</dbReference>
<dbReference type="InterPro" id="IPR002168">
    <property type="entry name" value="Lipase_GDXG_HIS_AS"/>
</dbReference>
<evidence type="ECO:0000313" key="4">
    <source>
        <dbReference type="EMBL" id="CUH82998.1"/>
    </source>
</evidence>
<dbReference type="Gene3D" id="3.40.50.1820">
    <property type="entry name" value="alpha/beta hydrolase"/>
    <property type="match status" value="1"/>
</dbReference>
<evidence type="ECO:0000256" key="2">
    <source>
        <dbReference type="ARBA" id="ARBA00022801"/>
    </source>
</evidence>
<dbReference type="InterPro" id="IPR050300">
    <property type="entry name" value="GDXG_lipolytic_enzyme"/>
</dbReference>
<dbReference type="OrthoDB" id="9806180at2"/>
<dbReference type="EC" id="3.1.1.83" evidence="4"/>
<evidence type="ECO:0000259" key="3">
    <source>
        <dbReference type="Pfam" id="PF07859"/>
    </source>
</evidence>
<reference evidence="4 5" key="1">
    <citation type="submission" date="2015-09" db="EMBL/GenBank/DDBJ databases">
        <authorList>
            <consortium name="Swine Surveillance"/>
        </authorList>
    </citation>
    <scope>NUCLEOTIDE SEQUENCE [LARGE SCALE GENOMIC DNA]</scope>
    <source>
        <strain evidence="4 5">CECT 8383</strain>
    </source>
</reference>
<dbReference type="InterPro" id="IPR029058">
    <property type="entry name" value="AB_hydrolase_fold"/>
</dbReference>
<evidence type="ECO:0000313" key="5">
    <source>
        <dbReference type="Proteomes" id="UP000051681"/>
    </source>
</evidence>
<evidence type="ECO:0000256" key="1">
    <source>
        <dbReference type="ARBA" id="ARBA00010515"/>
    </source>
</evidence>
<dbReference type="PANTHER" id="PTHR48081:SF8">
    <property type="entry name" value="ALPHA_BETA HYDROLASE FOLD-3 DOMAIN-CONTAINING PROTEIN-RELATED"/>
    <property type="match status" value="1"/>
</dbReference>
<dbReference type="PROSITE" id="PS01173">
    <property type="entry name" value="LIPASE_GDXG_HIS"/>
    <property type="match status" value="1"/>
</dbReference>
<dbReference type="PANTHER" id="PTHR48081">
    <property type="entry name" value="AB HYDROLASE SUPERFAMILY PROTEIN C4A8.06C"/>
    <property type="match status" value="1"/>
</dbReference>
<keyword evidence="2 4" id="KW-0378">Hydrolase</keyword>
<comment type="similarity">
    <text evidence="1">Belongs to the 'GDXG' lipolytic enzyme family.</text>
</comment>
<keyword evidence="5" id="KW-1185">Reference proteome</keyword>
<sequence>MAAGSGSRPRVSWQLRLLGALLRRTVRARLKHATDPRPLRRHLELAARFNFRSVPHMHVLRTRFESSEGERQALWVGAGAVHEDRVIFYLHGGGYIAGSPQTHMKMVARLARMAGMRAFVPSYRLAPEHPAPAALQDARAAFEHLLAKGYRADQIIIGGDSAGGGLALALLAQLCQAGLRPQAAFALAPFCDLTFSGASVQDNAQRDHLFPGDRGPFLAKLVLGALSPLDPRISPLFGDFPQCPPVLLQVSESEILRDDSRRMAQALRAAGADVTVQEWPEAPHVWQIFDGWLPEARQALRHVAEFIVRQR</sequence>
<organism evidence="4 5">
    <name type="scientific">Thalassovita mediterranea</name>
    <dbReference type="NCBI Taxonomy" id="340021"/>
    <lineage>
        <taxon>Bacteria</taxon>
        <taxon>Pseudomonadati</taxon>
        <taxon>Pseudomonadota</taxon>
        <taxon>Alphaproteobacteria</taxon>
        <taxon>Rhodobacterales</taxon>
        <taxon>Roseobacteraceae</taxon>
        <taxon>Thalassovita</taxon>
    </lineage>
</organism>
<dbReference type="AlphaFoldDB" id="A0A0P1GL29"/>
<dbReference type="Pfam" id="PF07859">
    <property type="entry name" value="Abhydrolase_3"/>
    <property type="match status" value="1"/>
</dbReference>
<dbReference type="EMBL" id="CYSF01000001">
    <property type="protein sequence ID" value="CUH82998.1"/>
    <property type="molecule type" value="Genomic_DNA"/>
</dbReference>
<gene>
    <name evidence="4" type="primary">mlhB</name>
    <name evidence="4" type="ORF">TM5383_00180</name>
</gene>
<name>A0A0P1GL29_9RHOB</name>
<protein>
    <submittedName>
        <fullName evidence="4">Monoterpene epsilon-lactone hydrolase</fullName>
        <ecNumber evidence="4">3.1.1.83</ecNumber>
    </submittedName>
</protein>
<dbReference type="STRING" id="340021.TM5383_00180"/>
<dbReference type="GO" id="GO:0016787">
    <property type="term" value="F:hydrolase activity"/>
    <property type="evidence" value="ECO:0007669"/>
    <property type="project" value="UniProtKB-KW"/>
</dbReference>
<accession>A0A0P1GL29</accession>
<dbReference type="RefSeq" id="WP_076400099.1">
    <property type="nucleotide sequence ID" value="NZ_CYSF01000001.1"/>
</dbReference>
<dbReference type="Proteomes" id="UP000051681">
    <property type="component" value="Unassembled WGS sequence"/>
</dbReference>